<comment type="similarity">
    <text evidence="1">Belongs to the bacterial ribosomal protein bS21 family.</text>
</comment>
<keyword evidence="2" id="KW-0689">Ribosomal protein</keyword>
<gene>
    <name evidence="4" type="ORF">CDCA_CDCA11G3224</name>
</gene>
<dbReference type="EMBL" id="JANCYW010000011">
    <property type="protein sequence ID" value="KAK4537199.1"/>
    <property type="molecule type" value="Genomic_DNA"/>
</dbReference>
<dbReference type="Proteomes" id="UP001301350">
    <property type="component" value="Unassembled WGS sequence"/>
</dbReference>
<dbReference type="GO" id="GO:1990904">
    <property type="term" value="C:ribonucleoprotein complex"/>
    <property type="evidence" value="ECO:0007669"/>
    <property type="project" value="UniProtKB-KW"/>
</dbReference>
<dbReference type="HAMAP" id="MF_00358">
    <property type="entry name" value="Ribosomal_bS21"/>
    <property type="match status" value="1"/>
</dbReference>
<protein>
    <recommendedName>
        <fullName evidence="6">30S ribosomal protein S21</fullName>
    </recommendedName>
</protein>
<evidence type="ECO:0000256" key="3">
    <source>
        <dbReference type="ARBA" id="ARBA00023274"/>
    </source>
</evidence>
<evidence type="ECO:0000256" key="2">
    <source>
        <dbReference type="ARBA" id="ARBA00022980"/>
    </source>
</evidence>
<dbReference type="InterPro" id="IPR038380">
    <property type="entry name" value="Ribosomal_bS21_sf"/>
</dbReference>
<name>A0AAV9IYM6_CYACA</name>
<keyword evidence="5" id="KW-1185">Reference proteome</keyword>
<reference evidence="4 5" key="1">
    <citation type="submission" date="2022-07" db="EMBL/GenBank/DDBJ databases">
        <title>Genome-wide signatures of adaptation to extreme environments.</title>
        <authorList>
            <person name="Cho C.H."/>
            <person name="Yoon H.S."/>
        </authorList>
    </citation>
    <scope>NUCLEOTIDE SEQUENCE [LARGE SCALE GENOMIC DNA]</scope>
    <source>
        <strain evidence="4 5">DBV 063 E5</strain>
    </source>
</reference>
<dbReference type="GO" id="GO:0006412">
    <property type="term" value="P:translation"/>
    <property type="evidence" value="ECO:0007669"/>
    <property type="project" value="InterPro"/>
</dbReference>
<dbReference type="Gene3D" id="1.20.5.1150">
    <property type="entry name" value="Ribosomal protein S8"/>
    <property type="match status" value="1"/>
</dbReference>
<proteinExistence type="inferred from homology"/>
<evidence type="ECO:0000256" key="1">
    <source>
        <dbReference type="ARBA" id="ARBA00006640"/>
    </source>
</evidence>
<dbReference type="PRINTS" id="PR00976">
    <property type="entry name" value="RIBOSOMALS21"/>
</dbReference>
<dbReference type="GO" id="GO:0003735">
    <property type="term" value="F:structural constituent of ribosome"/>
    <property type="evidence" value="ECO:0007669"/>
    <property type="project" value="InterPro"/>
</dbReference>
<dbReference type="PANTHER" id="PTHR21109">
    <property type="entry name" value="MITOCHONDRIAL 28S RIBOSOMAL PROTEIN S21"/>
    <property type="match status" value="1"/>
</dbReference>
<dbReference type="Pfam" id="PF01165">
    <property type="entry name" value="Ribosomal_S21"/>
    <property type="match status" value="1"/>
</dbReference>
<evidence type="ECO:0000313" key="5">
    <source>
        <dbReference type="Proteomes" id="UP001301350"/>
    </source>
</evidence>
<organism evidence="4 5">
    <name type="scientific">Cyanidium caldarium</name>
    <name type="common">Red alga</name>
    <dbReference type="NCBI Taxonomy" id="2771"/>
    <lineage>
        <taxon>Eukaryota</taxon>
        <taxon>Rhodophyta</taxon>
        <taxon>Bangiophyceae</taxon>
        <taxon>Cyanidiales</taxon>
        <taxon>Cyanidiaceae</taxon>
        <taxon>Cyanidium</taxon>
    </lineage>
</organism>
<dbReference type="PANTHER" id="PTHR21109:SF0">
    <property type="entry name" value="SMALL RIBOSOMAL SUBUNIT PROTEIN BS21M"/>
    <property type="match status" value="1"/>
</dbReference>
<dbReference type="InterPro" id="IPR001911">
    <property type="entry name" value="Ribosomal_bS21"/>
</dbReference>
<comment type="caution">
    <text evidence="4">The sequence shown here is derived from an EMBL/GenBank/DDBJ whole genome shotgun (WGS) entry which is preliminary data.</text>
</comment>
<dbReference type="NCBIfam" id="TIGR00030">
    <property type="entry name" value="S21p"/>
    <property type="match status" value="1"/>
</dbReference>
<sequence>MQCPAFVSLVGTFWGRPVLTPSTDVSRRPAPGVCSLQLKTPNLTVTANPGEPPESIIRRFKREMIKSGVLQEAKRRQFFETTTERRKRSRELSARRIRLANLRRNSGIP</sequence>
<keyword evidence="3" id="KW-0687">Ribonucleoprotein</keyword>
<evidence type="ECO:0000313" key="4">
    <source>
        <dbReference type="EMBL" id="KAK4537199.1"/>
    </source>
</evidence>
<evidence type="ECO:0008006" key="6">
    <source>
        <dbReference type="Google" id="ProtNLM"/>
    </source>
</evidence>
<accession>A0AAV9IYM6</accession>
<dbReference type="GO" id="GO:0005840">
    <property type="term" value="C:ribosome"/>
    <property type="evidence" value="ECO:0007669"/>
    <property type="project" value="UniProtKB-KW"/>
</dbReference>
<dbReference type="AlphaFoldDB" id="A0AAV9IYM6"/>